<accession>N6TUH4</accession>
<organism evidence="3 4">
    <name type="scientific">Rhizobium freirei PRF 81</name>
    <dbReference type="NCBI Taxonomy" id="363754"/>
    <lineage>
        <taxon>Bacteria</taxon>
        <taxon>Pseudomonadati</taxon>
        <taxon>Pseudomonadota</taxon>
        <taxon>Alphaproteobacteria</taxon>
        <taxon>Hyphomicrobiales</taxon>
        <taxon>Rhizobiaceae</taxon>
        <taxon>Rhizobium/Agrobacterium group</taxon>
        <taxon>Rhizobium</taxon>
    </lineage>
</organism>
<evidence type="ECO:0000313" key="3">
    <source>
        <dbReference type="EMBL" id="ENN84074.1"/>
    </source>
</evidence>
<comment type="caution">
    <text evidence="3">The sequence shown here is derived from an EMBL/GenBank/DDBJ whole genome shotgun (WGS) entry which is preliminary data.</text>
</comment>
<sequence>MMPFACAAAAACLPPAAGVFACTAAVAALILGATTVPSSQPPPPPSTVSTDSPTIVMMSGEPLLFVGSSAAAAMSLSVRCLEHFCFKPSHRNALSLCFYAIPNAKPPCTFAGIALTIRCRRRSERRQQVDRLLASRRLLYFGQATASAVGDARLGDLVVGNGVLRGDILRPHDTGDVENADFLIHADFLRAADHQIAILENAGDDGGDEQIDLLRTLHLALAVGAGVGARGGRRIGFGLHAEDPGGNIPVHIAFVRTAAIGLVVPVRLVVDLDRDGQDVADIEGARVLEERRLRIVPERIALRDLVRPLRILRHLRRLRILQAAADRTHGRRPADFPEGLRLAAGEKDDNCAGGRKTHIHEGSFDFDVFGSDALAMILVMTAALCASISARMRLDWRDESFMMIAAAIVVLTSLRLAAAASGFIFL</sequence>
<reference evidence="3 4" key="1">
    <citation type="journal article" date="2012" name="BMC Genomics">
        <title>Genomic basis of broad host range and environmental adaptability of Rhizobium tropici CIAT 899 and Rhizobium sp. PRF 81 which are used in inoculants for common bean (Phaseolus vulgaris L.).</title>
        <authorList>
            <person name="Ormeno-Orrillo E."/>
            <person name="Menna P."/>
            <person name="Almeida L.G."/>
            <person name="Ollero F.J."/>
            <person name="Nicolas M.F."/>
            <person name="Pains Rodrigues E."/>
            <person name="Shigueyoshi Nakatani A."/>
            <person name="Silva Batista J.S."/>
            <person name="Oliveira Chueire L.M."/>
            <person name="Souza R.C."/>
            <person name="Ribeiro Vasconcelos A.T."/>
            <person name="Megias M."/>
            <person name="Hungria M."/>
            <person name="Martinez-Romero E."/>
        </authorList>
    </citation>
    <scope>NUCLEOTIDE SEQUENCE [LARGE SCALE GENOMIC DNA]</scope>
    <source>
        <strain evidence="3 4">PRF 81</strain>
    </source>
</reference>
<dbReference type="AlphaFoldDB" id="N6TUH4"/>
<keyword evidence="1" id="KW-1133">Transmembrane helix</keyword>
<proteinExistence type="predicted"/>
<keyword evidence="4" id="KW-1185">Reference proteome</keyword>
<feature type="chain" id="PRO_5004125620" description="Transmembrane protein" evidence="2">
    <location>
        <begin position="22"/>
        <end position="426"/>
    </location>
</feature>
<evidence type="ECO:0000256" key="2">
    <source>
        <dbReference type="SAM" id="SignalP"/>
    </source>
</evidence>
<keyword evidence="2" id="KW-0732">Signal</keyword>
<feature type="transmembrane region" description="Helical" evidence="1">
    <location>
        <begin position="373"/>
        <end position="390"/>
    </location>
</feature>
<evidence type="ECO:0008006" key="5">
    <source>
        <dbReference type="Google" id="ProtNLM"/>
    </source>
</evidence>
<feature type="transmembrane region" description="Helical" evidence="1">
    <location>
        <begin position="402"/>
        <end position="425"/>
    </location>
</feature>
<protein>
    <recommendedName>
        <fullName evidence="5">Transmembrane protein</fullName>
    </recommendedName>
</protein>
<keyword evidence="1" id="KW-0472">Membrane</keyword>
<feature type="signal peptide" evidence="2">
    <location>
        <begin position="1"/>
        <end position="21"/>
    </location>
</feature>
<dbReference type="EMBL" id="AQHN01000090">
    <property type="protein sequence ID" value="ENN84074.1"/>
    <property type="molecule type" value="Genomic_DNA"/>
</dbReference>
<dbReference type="Proteomes" id="UP000012429">
    <property type="component" value="Unassembled WGS sequence"/>
</dbReference>
<evidence type="ECO:0000256" key="1">
    <source>
        <dbReference type="SAM" id="Phobius"/>
    </source>
</evidence>
<name>N6TUH4_9HYPH</name>
<keyword evidence="1" id="KW-0812">Transmembrane</keyword>
<gene>
    <name evidence="3" type="ORF">RHSP_71778</name>
</gene>
<evidence type="ECO:0000313" key="4">
    <source>
        <dbReference type="Proteomes" id="UP000012429"/>
    </source>
</evidence>